<keyword evidence="1" id="KW-0969">Cilium</keyword>
<gene>
    <name evidence="1" type="ORF">RSPPHO_02581</name>
</gene>
<dbReference type="STRING" id="1150469.RSPPHO_02581"/>
<dbReference type="AlphaFoldDB" id="H6SMS2"/>
<dbReference type="OrthoDB" id="8563081at2"/>
<dbReference type="NCBIfam" id="NF009435">
    <property type="entry name" value="PRK12794.1"/>
    <property type="match status" value="1"/>
</dbReference>
<evidence type="ECO:0000313" key="1">
    <source>
        <dbReference type="EMBL" id="CCG09207.1"/>
    </source>
</evidence>
<keyword evidence="1" id="KW-0966">Cell projection</keyword>
<proteinExistence type="predicted"/>
<evidence type="ECO:0000313" key="2">
    <source>
        <dbReference type="Proteomes" id="UP000033220"/>
    </source>
</evidence>
<dbReference type="Pfam" id="PF07309">
    <property type="entry name" value="FlaF"/>
    <property type="match status" value="1"/>
</dbReference>
<dbReference type="EMBL" id="HE663493">
    <property type="protein sequence ID" value="CCG09207.1"/>
    <property type="molecule type" value="Genomic_DNA"/>
</dbReference>
<dbReference type="Proteomes" id="UP000033220">
    <property type="component" value="Chromosome DSM 122"/>
</dbReference>
<keyword evidence="2" id="KW-1185">Reference proteome</keyword>
<keyword evidence="1" id="KW-0282">Flagellum</keyword>
<dbReference type="HOGENOM" id="CLU_141460_2_0_5"/>
<reference evidence="1 2" key="1">
    <citation type="submission" date="2012-02" db="EMBL/GenBank/DDBJ databases">
        <title>Shotgun genome sequence of Phaeospirillum photometricum DSM 122.</title>
        <authorList>
            <person name="Duquesne K."/>
            <person name="Sturgis J."/>
        </authorList>
    </citation>
    <scope>NUCLEOTIDE SEQUENCE [LARGE SCALE GENOMIC DNA]</scope>
    <source>
        <strain evidence="2">DSM122</strain>
    </source>
</reference>
<accession>H6SMS2</accession>
<name>H6SMS2_PARPM</name>
<organism evidence="1 2">
    <name type="scientific">Pararhodospirillum photometricum DSM 122</name>
    <dbReference type="NCBI Taxonomy" id="1150469"/>
    <lineage>
        <taxon>Bacteria</taxon>
        <taxon>Pseudomonadati</taxon>
        <taxon>Pseudomonadota</taxon>
        <taxon>Alphaproteobacteria</taxon>
        <taxon>Rhodospirillales</taxon>
        <taxon>Rhodospirillaceae</taxon>
        <taxon>Pararhodospirillum</taxon>
    </lineage>
</organism>
<dbReference type="eggNOG" id="COG5442">
    <property type="taxonomic scope" value="Bacteria"/>
</dbReference>
<dbReference type="KEGG" id="rpm:RSPPHO_02581"/>
<dbReference type="InterPro" id="IPR010845">
    <property type="entry name" value="FlaF"/>
</dbReference>
<protein>
    <submittedName>
        <fullName evidence="1">Putative flagellar protein FlaF</fullName>
    </submittedName>
</protein>
<dbReference type="GO" id="GO:0044781">
    <property type="term" value="P:bacterial-type flagellum organization"/>
    <property type="evidence" value="ECO:0007669"/>
    <property type="project" value="InterPro"/>
</dbReference>
<sequence>MARDPESQAHPPAPSPREAEALAFTKAASMLEDARQHPDDKTTLTQALRFNHRLWTLIQADITEPASTLPAEVKANMMSLSIFVDKQTTWALRTGAAEEVDILVAINRCLAMGLAP</sequence>
<dbReference type="PATRIC" id="fig|1150469.3.peg.2936"/>